<dbReference type="Gene3D" id="3.90.70.10">
    <property type="entry name" value="Cysteine proteinases"/>
    <property type="match status" value="1"/>
</dbReference>
<dbReference type="InterPro" id="IPR039564">
    <property type="entry name" value="Peptidase_C39-like"/>
</dbReference>
<sequence>MCRQLITPAEWDHHGGWALGDRIEWSNRACGLASLRMVLLAYGCEAPTVTELLKLAVKHEVLTPRGALHAGIANLATELGIHSQAEAVPVEGLLGRLDDAPLIVSVTEQFPEDGRKGGHLVILRGYESGPDPTIHFRDPSAWGQENDQVPLSRLSHSYTGRAITFAPLNNGDS</sequence>
<dbReference type="GO" id="GO:0006508">
    <property type="term" value="P:proteolysis"/>
    <property type="evidence" value="ECO:0007669"/>
    <property type="project" value="InterPro"/>
</dbReference>
<comment type="caution">
    <text evidence="2">The sequence shown here is derived from an EMBL/GenBank/DDBJ whole genome shotgun (WGS) entry which is preliminary data.</text>
</comment>
<dbReference type="PROSITE" id="PS50990">
    <property type="entry name" value="PEPTIDASE_C39"/>
    <property type="match status" value="1"/>
</dbReference>
<name>A0A2G1XE70_STRCJ</name>
<dbReference type="GO" id="GO:0005524">
    <property type="term" value="F:ATP binding"/>
    <property type="evidence" value="ECO:0007669"/>
    <property type="project" value="InterPro"/>
</dbReference>
<dbReference type="AlphaFoldDB" id="A0A2G1XE70"/>
<evidence type="ECO:0000313" key="3">
    <source>
        <dbReference type="Proteomes" id="UP000222531"/>
    </source>
</evidence>
<dbReference type="Pfam" id="PF13529">
    <property type="entry name" value="Peptidase_C39_2"/>
    <property type="match status" value="1"/>
</dbReference>
<proteinExistence type="predicted"/>
<reference evidence="2 3" key="1">
    <citation type="journal article" date="2017" name="Biochemistry">
        <title>Identification of the Biosynthetic Pathway for the Antibiotic Bicyclomycin.</title>
        <authorList>
            <person name="Patteson J."/>
            <person name="Cai W."/>
            <person name="Johnson R.A."/>
            <person name="Santa Maria K."/>
            <person name="Li B."/>
        </authorList>
    </citation>
    <scope>NUCLEOTIDE SEQUENCE [LARGE SCALE GENOMIC DNA]</scope>
    <source>
        <strain evidence="2 3">ATCC 21532</strain>
    </source>
</reference>
<dbReference type="InterPro" id="IPR005074">
    <property type="entry name" value="Peptidase_C39"/>
</dbReference>
<protein>
    <recommendedName>
        <fullName evidence="1">Peptidase C39 domain-containing protein</fullName>
    </recommendedName>
</protein>
<dbReference type="OrthoDB" id="2602488at2"/>
<dbReference type="GO" id="GO:0008233">
    <property type="term" value="F:peptidase activity"/>
    <property type="evidence" value="ECO:0007669"/>
    <property type="project" value="InterPro"/>
</dbReference>
<dbReference type="RefSeq" id="WP_099201447.1">
    <property type="nucleotide sequence ID" value="NZ_NHZO01000154.1"/>
</dbReference>
<evidence type="ECO:0000259" key="1">
    <source>
        <dbReference type="PROSITE" id="PS50990"/>
    </source>
</evidence>
<organism evidence="2 3">
    <name type="scientific">Streptomyces cinnamoneus</name>
    <name type="common">Streptoverticillium cinnamoneum</name>
    <dbReference type="NCBI Taxonomy" id="53446"/>
    <lineage>
        <taxon>Bacteria</taxon>
        <taxon>Bacillati</taxon>
        <taxon>Actinomycetota</taxon>
        <taxon>Actinomycetes</taxon>
        <taxon>Kitasatosporales</taxon>
        <taxon>Streptomycetaceae</taxon>
        <taxon>Streptomyces</taxon>
        <taxon>Streptomyces cinnamoneus group</taxon>
    </lineage>
</organism>
<dbReference type="EMBL" id="NHZO01000154">
    <property type="protein sequence ID" value="PHQ49505.1"/>
    <property type="molecule type" value="Genomic_DNA"/>
</dbReference>
<feature type="domain" description="Peptidase C39" evidence="1">
    <location>
        <begin position="24"/>
        <end position="165"/>
    </location>
</feature>
<accession>A0A2G1XE70</accession>
<dbReference type="Proteomes" id="UP000222531">
    <property type="component" value="Unassembled WGS sequence"/>
</dbReference>
<gene>
    <name evidence="2" type="ORF">BLA24_26075</name>
</gene>
<dbReference type="GO" id="GO:0016020">
    <property type="term" value="C:membrane"/>
    <property type="evidence" value="ECO:0007669"/>
    <property type="project" value="InterPro"/>
</dbReference>
<evidence type="ECO:0000313" key="2">
    <source>
        <dbReference type="EMBL" id="PHQ49505.1"/>
    </source>
</evidence>
<keyword evidence="3" id="KW-1185">Reference proteome</keyword>